<evidence type="ECO:0000313" key="2">
    <source>
        <dbReference type="EMBL" id="MFG6467440.1"/>
    </source>
</evidence>
<keyword evidence="3" id="KW-1185">Reference proteome</keyword>
<evidence type="ECO:0000256" key="1">
    <source>
        <dbReference type="SAM" id="Phobius"/>
    </source>
</evidence>
<dbReference type="Proteomes" id="UP001606303">
    <property type="component" value="Unassembled WGS sequence"/>
</dbReference>
<accession>A0ABW7GZN4</accession>
<keyword evidence="1" id="KW-0812">Transmembrane</keyword>
<name>A0ABW7GZN4_9BURK</name>
<dbReference type="RefSeq" id="WP_394385018.1">
    <property type="nucleotide sequence ID" value="NZ_JBIGIB010000003.1"/>
</dbReference>
<gene>
    <name evidence="2" type="ORF">ACG01O_12525</name>
</gene>
<keyword evidence="1" id="KW-1133">Transmembrane helix</keyword>
<keyword evidence="1" id="KW-0472">Membrane</keyword>
<feature type="transmembrane region" description="Helical" evidence="1">
    <location>
        <begin position="12"/>
        <end position="29"/>
    </location>
</feature>
<dbReference type="EMBL" id="JBIGIB010000003">
    <property type="protein sequence ID" value="MFG6467440.1"/>
    <property type="molecule type" value="Genomic_DNA"/>
</dbReference>
<reference evidence="2 3" key="1">
    <citation type="submission" date="2024-08" db="EMBL/GenBank/DDBJ databases">
        <authorList>
            <person name="Lu H."/>
        </authorList>
    </citation>
    <scope>NUCLEOTIDE SEQUENCE [LARGE SCALE GENOMIC DNA]</scope>
    <source>
        <strain evidence="2 3">BYS87W</strain>
    </source>
</reference>
<protein>
    <submittedName>
        <fullName evidence="2">Uncharacterized protein</fullName>
    </submittedName>
</protein>
<sequence>MKPAGSSRWHALAIFWVAVLAFAALFAWWTGMSFWISGLIWVAAIAVNGFVAAVEDGDFRRDKTPDTSDD</sequence>
<comment type="caution">
    <text evidence="2">The sequence shown here is derived from an EMBL/GenBank/DDBJ whole genome shotgun (WGS) entry which is preliminary data.</text>
</comment>
<feature type="transmembrane region" description="Helical" evidence="1">
    <location>
        <begin position="35"/>
        <end position="54"/>
    </location>
</feature>
<organism evidence="2 3">
    <name type="scientific">Pelomonas baiyunensis</name>
    <dbReference type="NCBI Taxonomy" id="3299026"/>
    <lineage>
        <taxon>Bacteria</taxon>
        <taxon>Pseudomonadati</taxon>
        <taxon>Pseudomonadota</taxon>
        <taxon>Betaproteobacteria</taxon>
        <taxon>Burkholderiales</taxon>
        <taxon>Sphaerotilaceae</taxon>
        <taxon>Roseateles</taxon>
    </lineage>
</organism>
<evidence type="ECO:0000313" key="3">
    <source>
        <dbReference type="Proteomes" id="UP001606303"/>
    </source>
</evidence>
<proteinExistence type="predicted"/>